<dbReference type="Proteomes" id="UP000515135">
    <property type="component" value="Unplaced"/>
</dbReference>
<sequence>MAAVGKTVPKSPKPRAGPGSLARGWLILYNIVLTAGWLAVMYVYILHVLNNSSSPEVYSGLYDSVEVVLKVFQSLALLEIVHAALGIVPSNVLLTAFQVFSRVFLVWGVMHPFKEAQTSLGASLCIAAWTITEIIRYSFYTFALLNMKPYILQWCRYTFFIVLYPIGVTGELLAIYSSLAPAAEQKAFSLEMPNPLNVSFYYHYFLVGVMFTYIPIFPQLYFHMVRQRRKVIGGVTKVAKKE</sequence>
<dbReference type="OrthoDB" id="46988at2759"/>
<reference evidence="17" key="1">
    <citation type="submission" date="2025-08" db="UniProtKB">
        <authorList>
            <consortium name="RefSeq"/>
        </authorList>
    </citation>
    <scope>IDENTIFICATION</scope>
    <source>
        <tissue evidence="17">Gonad</tissue>
    </source>
</reference>
<evidence type="ECO:0000256" key="1">
    <source>
        <dbReference type="ARBA" id="ARBA00004141"/>
    </source>
</evidence>
<comment type="pathway">
    <text evidence="2 15">Lipid metabolism; fatty acid biosynthesis.</text>
</comment>
<keyword evidence="15" id="KW-0256">Endoplasmic reticulum</keyword>
<dbReference type="GeneID" id="109469406"/>
<evidence type="ECO:0000256" key="9">
    <source>
        <dbReference type="ARBA" id="ARBA00023098"/>
    </source>
</evidence>
<dbReference type="GO" id="GO:0030497">
    <property type="term" value="P:fatty acid elongation"/>
    <property type="evidence" value="ECO:0007669"/>
    <property type="project" value="TreeGrafter"/>
</dbReference>
<evidence type="ECO:0000256" key="7">
    <source>
        <dbReference type="ARBA" id="ARBA00022832"/>
    </source>
</evidence>
<keyword evidence="9 15" id="KW-0443">Lipid metabolism</keyword>
<comment type="catalytic activity">
    <reaction evidence="14">
        <text>a very-long-chain (3R)-3-hydroxyacyl-CoA = a very-long-chain (2E)-enoyl-CoA + H2O</text>
        <dbReference type="Rhea" id="RHEA:45812"/>
        <dbReference type="ChEBI" id="CHEBI:15377"/>
        <dbReference type="ChEBI" id="CHEBI:83728"/>
        <dbReference type="ChEBI" id="CHEBI:85440"/>
        <dbReference type="EC" id="4.2.1.134"/>
    </reaction>
    <physiologicalReaction direction="left-to-right" evidence="14">
        <dbReference type="Rhea" id="RHEA:45813"/>
    </physiologicalReaction>
</comment>
<comment type="catalytic activity">
    <reaction evidence="13">
        <text>(3R)-hydroxyhexadecanoyl-CoA = (2E)-hexadecenoyl-CoA + H2O</text>
        <dbReference type="Rhea" id="RHEA:39159"/>
        <dbReference type="ChEBI" id="CHEBI:15377"/>
        <dbReference type="ChEBI" id="CHEBI:61526"/>
        <dbReference type="ChEBI" id="CHEBI:74278"/>
    </reaction>
    <physiologicalReaction direction="left-to-right" evidence="13">
        <dbReference type="Rhea" id="RHEA:39160"/>
    </physiologicalReaction>
</comment>
<dbReference type="GO" id="GO:0005789">
    <property type="term" value="C:endoplasmic reticulum membrane"/>
    <property type="evidence" value="ECO:0007669"/>
    <property type="project" value="UniProtKB-SubCell"/>
</dbReference>
<comment type="caution">
    <text evidence="15">Lacks conserved residue(s) required for the propagation of feature annotation.</text>
</comment>
<evidence type="ECO:0000256" key="4">
    <source>
        <dbReference type="ARBA" id="ARBA00013122"/>
    </source>
</evidence>
<name>A0A6P4Z1M8_BRABE</name>
<evidence type="ECO:0000256" key="14">
    <source>
        <dbReference type="ARBA" id="ARBA00023727"/>
    </source>
</evidence>
<evidence type="ECO:0000256" key="13">
    <source>
        <dbReference type="ARBA" id="ARBA00023688"/>
    </source>
</evidence>
<evidence type="ECO:0000256" key="5">
    <source>
        <dbReference type="ARBA" id="ARBA00022516"/>
    </source>
</evidence>
<accession>A0A6P4Z1M8</accession>
<dbReference type="GO" id="GO:0102158">
    <property type="term" value="F:very-long-chain (3R)-3-hydroxyacyl-CoA dehydratase activity"/>
    <property type="evidence" value="ECO:0007669"/>
    <property type="project" value="UniProtKB-EC"/>
</dbReference>
<keyword evidence="10 15" id="KW-0472">Membrane</keyword>
<feature type="transmembrane region" description="Helical" evidence="15">
    <location>
        <begin position="121"/>
        <end position="145"/>
    </location>
</feature>
<evidence type="ECO:0000256" key="12">
    <source>
        <dbReference type="ARBA" id="ARBA00023239"/>
    </source>
</evidence>
<evidence type="ECO:0000313" key="16">
    <source>
        <dbReference type="Proteomes" id="UP000515135"/>
    </source>
</evidence>
<keyword evidence="12 15" id="KW-0456">Lyase</keyword>
<proteinExistence type="inferred from homology"/>
<evidence type="ECO:0000256" key="8">
    <source>
        <dbReference type="ARBA" id="ARBA00022989"/>
    </source>
</evidence>
<evidence type="ECO:0000256" key="6">
    <source>
        <dbReference type="ARBA" id="ARBA00022692"/>
    </source>
</evidence>
<evidence type="ECO:0000256" key="2">
    <source>
        <dbReference type="ARBA" id="ARBA00005194"/>
    </source>
</evidence>
<keyword evidence="6 15" id="KW-0812">Transmembrane</keyword>
<dbReference type="PANTHER" id="PTHR11035:SF3">
    <property type="entry name" value="VERY-LONG-CHAIN (3R)-3-HYDROXYACYL-COA DEHYDRATASE"/>
    <property type="match status" value="1"/>
</dbReference>
<organism evidence="16 17">
    <name type="scientific">Branchiostoma belcheri</name>
    <name type="common">Amphioxus</name>
    <dbReference type="NCBI Taxonomy" id="7741"/>
    <lineage>
        <taxon>Eukaryota</taxon>
        <taxon>Metazoa</taxon>
        <taxon>Chordata</taxon>
        <taxon>Cephalochordata</taxon>
        <taxon>Leptocardii</taxon>
        <taxon>Amphioxiformes</taxon>
        <taxon>Branchiostomatidae</taxon>
        <taxon>Branchiostoma</taxon>
    </lineage>
</organism>
<keyword evidence="8 15" id="KW-1133">Transmembrane helix</keyword>
<dbReference type="EC" id="4.2.1.134" evidence="4 15"/>
<evidence type="ECO:0000256" key="3">
    <source>
        <dbReference type="ARBA" id="ARBA00007811"/>
    </source>
</evidence>
<keyword evidence="11 15" id="KW-0275">Fatty acid biosynthesis</keyword>
<dbReference type="GO" id="GO:0030148">
    <property type="term" value="P:sphingolipid biosynthetic process"/>
    <property type="evidence" value="ECO:0007669"/>
    <property type="project" value="TreeGrafter"/>
</dbReference>
<comment type="similarity">
    <text evidence="3 15">Belongs to the very long-chain fatty acids dehydratase HACD family.</text>
</comment>
<dbReference type="PANTHER" id="PTHR11035">
    <property type="entry name" value="VERY-LONG-CHAIN (3R)-3-HYDROXYACYL-COA DEHYDRATASE"/>
    <property type="match status" value="1"/>
</dbReference>
<dbReference type="KEGG" id="bbel:109469406"/>
<evidence type="ECO:0000256" key="11">
    <source>
        <dbReference type="ARBA" id="ARBA00023160"/>
    </source>
</evidence>
<evidence type="ECO:0000256" key="10">
    <source>
        <dbReference type="ARBA" id="ARBA00023136"/>
    </source>
</evidence>
<feature type="transmembrane region" description="Helical" evidence="15">
    <location>
        <begin position="200"/>
        <end position="222"/>
    </location>
</feature>
<comment type="subcellular location">
    <subcellularLocation>
        <location evidence="15">Endoplasmic reticulum membrane</location>
        <topology evidence="15">Multi-pass membrane protein</topology>
    </subcellularLocation>
    <subcellularLocation>
        <location evidence="1">Membrane</location>
        <topology evidence="1">Multi-pass membrane protein</topology>
    </subcellularLocation>
</comment>
<dbReference type="Pfam" id="PF04387">
    <property type="entry name" value="PTPLA"/>
    <property type="match status" value="1"/>
</dbReference>
<protein>
    <recommendedName>
        <fullName evidence="4 15">Very-long-chain (3R)-3-hydroxyacyl-CoA dehydratase</fullName>
        <ecNumber evidence="4 15">4.2.1.134</ecNumber>
    </recommendedName>
</protein>
<gene>
    <name evidence="17" type="primary">LOC109469406</name>
</gene>
<keyword evidence="5 15" id="KW-0444">Lipid biosynthesis</keyword>
<feature type="transmembrane region" description="Helical" evidence="15">
    <location>
        <begin position="157"/>
        <end position="180"/>
    </location>
</feature>
<keyword evidence="16" id="KW-1185">Reference proteome</keyword>
<comment type="function">
    <text evidence="15">Catalyzes the third of the four reactions of the long-chain fatty acids elongation cycle. This endoplasmic reticulum-bound enzymatic process, allows the addition of two carbons to the chain of long- and very long-chain fatty acids/VLCFAs per cycle. This enzyme catalyzes the dehydration of the 3-hydroxyacyl-CoA intermediate into trans-2,3-enoyl-CoA, within each cycle of fatty acid elongation. Thereby, it participates to the production of VLCFAs of different chain lengths that are involved in multiple biological processes as precursors of membrane lipids and lipid mediators.</text>
</comment>
<evidence type="ECO:0000313" key="17">
    <source>
        <dbReference type="RefSeq" id="XP_019623471.1"/>
    </source>
</evidence>
<evidence type="ECO:0000256" key="15">
    <source>
        <dbReference type="RuleBase" id="RU363109"/>
    </source>
</evidence>
<dbReference type="GO" id="GO:0042761">
    <property type="term" value="P:very long-chain fatty acid biosynthetic process"/>
    <property type="evidence" value="ECO:0007669"/>
    <property type="project" value="TreeGrafter"/>
</dbReference>
<keyword evidence="7 15" id="KW-0276">Fatty acid metabolism</keyword>
<dbReference type="AlphaFoldDB" id="A0A6P4Z1M8"/>
<dbReference type="RefSeq" id="XP_019623471.1">
    <property type="nucleotide sequence ID" value="XM_019767912.1"/>
</dbReference>
<dbReference type="UniPathway" id="UPA00094"/>
<feature type="transmembrane region" description="Helical" evidence="15">
    <location>
        <begin position="21"/>
        <end position="47"/>
    </location>
</feature>
<dbReference type="InterPro" id="IPR007482">
    <property type="entry name" value="Tyr_Pase-like_PTPLA"/>
</dbReference>